<dbReference type="RefSeq" id="WP_183487356.1">
    <property type="nucleotide sequence ID" value="NZ_JBHUOV010000002.1"/>
</dbReference>
<protein>
    <recommendedName>
        <fullName evidence="3">Lipoprotein</fullName>
    </recommendedName>
</protein>
<name>A0ABW5WL87_9FLAO</name>
<dbReference type="PROSITE" id="PS51257">
    <property type="entry name" value="PROKAR_LIPOPROTEIN"/>
    <property type="match status" value="1"/>
</dbReference>
<organism evidence="1 2">
    <name type="scientific">Lacinutrix iliipiscaria</name>
    <dbReference type="NCBI Taxonomy" id="1230532"/>
    <lineage>
        <taxon>Bacteria</taxon>
        <taxon>Pseudomonadati</taxon>
        <taxon>Bacteroidota</taxon>
        <taxon>Flavobacteriia</taxon>
        <taxon>Flavobacteriales</taxon>
        <taxon>Flavobacteriaceae</taxon>
        <taxon>Lacinutrix</taxon>
    </lineage>
</organism>
<dbReference type="EMBL" id="JBHUOV010000002">
    <property type="protein sequence ID" value="MFD2823437.1"/>
    <property type="molecule type" value="Genomic_DNA"/>
</dbReference>
<comment type="caution">
    <text evidence="1">The sequence shown here is derived from an EMBL/GenBank/DDBJ whole genome shotgun (WGS) entry which is preliminary data.</text>
</comment>
<evidence type="ECO:0000313" key="2">
    <source>
        <dbReference type="Proteomes" id="UP001597533"/>
    </source>
</evidence>
<accession>A0ABW5WL87</accession>
<reference evidence="2" key="1">
    <citation type="journal article" date="2019" name="Int. J. Syst. Evol. Microbiol.">
        <title>The Global Catalogue of Microorganisms (GCM) 10K type strain sequencing project: providing services to taxonomists for standard genome sequencing and annotation.</title>
        <authorList>
            <consortium name="The Broad Institute Genomics Platform"/>
            <consortium name="The Broad Institute Genome Sequencing Center for Infectious Disease"/>
            <person name="Wu L."/>
            <person name="Ma J."/>
        </authorList>
    </citation>
    <scope>NUCLEOTIDE SEQUENCE [LARGE SCALE GENOMIC DNA]</scope>
    <source>
        <strain evidence="2">KCTC 32141</strain>
    </source>
</reference>
<proteinExistence type="predicted"/>
<evidence type="ECO:0008006" key="3">
    <source>
        <dbReference type="Google" id="ProtNLM"/>
    </source>
</evidence>
<keyword evidence="2" id="KW-1185">Reference proteome</keyword>
<evidence type="ECO:0000313" key="1">
    <source>
        <dbReference type="EMBL" id="MFD2823437.1"/>
    </source>
</evidence>
<gene>
    <name evidence="1" type="ORF">ACFS5M_07125</name>
</gene>
<sequence length="183" mass="21582">MSKIKILLPLFFLTLTIMFTSCDGRDKAFRSAQTDLLENKILDTFTEALNYYPKTYAEKVTDTILSNGFKVHIKLYSDMNNAIIVKDKEHTHFRDFIVDVKITKDSQELFNGTIDKSFLLEKELFDVNATKQFLVQDFWIENLEHIYNGTPTLFLEYINPESRKNRVLKFIFLEDELLFEEII</sequence>
<dbReference type="Proteomes" id="UP001597533">
    <property type="component" value="Unassembled WGS sequence"/>
</dbReference>